<proteinExistence type="inferred from homology"/>
<comment type="catalytic activity">
    <reaction evidence="9 10">
        <text>O-acetyl-L-serine + hydrogen sulfide = L-cysteine + acetate</text>
        <dbReference type="Rhea" id="RHEA:14829"/>
        <dbReference type="ChEBI" id="CHEBI:29919"/>
        <dbReference type="ChEBI" id="CHEBI:30089"/>
        <dbReference type="ChEBI" id="CHEBI:35235"/>
        <dbReference type="ChEBI" id="CHEBI:58340"/>
        <dbReference type="EC" id="2.5.1.47"/>
    </reaction>
</comment>
<evidence type="ECO:0000256" key="6">
    <source>
        <dbReference type="ARBA" id="ARBA00022679"/>
    </source>
</evidence>
<keyword evidence="8 10" id="KW-0198">Cysteine biosynthesis</keyword>
<sequence>MMVYDNIAKTIGGTPIVKLKAQNDEAEIYAKLEFFNPGGSVKDRIALNMIVSMQADGILKDGDTIVEPTSGNTGIGIAMVAASLGYKVILCMPESMSIERRKILTAYGAQLELTEAAKGMKGAIARATEIATQPNHIMLSQFENKYNPQAHEKTTAVEIMTDFAQLDAFIAGVGTGGTISGVAKILKSKGYTTKFIAVEPEASPVLSGGNPAPHKIQGIGAGFIPNTMDMSIVDSIEKVSNDDAMAAARIVAKSEGILLGVSGGAAYVAARRIAKALGAGKKVLFIAPDNGERYLSTDLYGVQ</sequence>
<comment type="similarity">
    <text evidence="3 10">Belongs to the cysteine synthase/cystathionine beta-synthase family.</text>
</comment>
<protein>
    <recommendedName>
        <fullName evidence="4 10">Cysteine synthase</fullName>
        <ecNumber evidence="4 10">2.5.1.47</ecNumber>
    </recommendedName>
</protein>
<dbReference type="CDD" id="cd01561">
    <property type="entry name" value="CBS_like"/>
    <property type="match status" value="1"/>
</dbReference>
<evidence type="ECO:0000313" key="13">
    <source>
        <dbReference type="Proteomes" id="UP000682951"/>
    </source>
</evidence>
<dbReference type="PANTHER" id="PTHR10314">
    <property type="entry name" value="CYSTATHIONINE BETA-SYNTHASE"/>
    <property type="match status" value="1"/>
</dbReference>
<dbReference type="NCBIfam" id="TIGR01139">
    <property type="entry name" value="cysK"/>
    <property type="match status" value="1"/>
</dbReference>
<evidence type="ECO:0000256" key="4">
    <source>
        <dbReference type="ARBA" id="ARBA00012681"/>
    </source>
</evidence>
<dbReference type="GO" id="GO:0004124">
    <property type="term" value="F:cysteine synthase activity"/>
    <property type="evidence" value="ECO:0007669"/>
    <property type="project" value="UniProtKB-EC"/>
</dbReference>
<evidence type="ECO:0000313" key="12">
    <source>
        <dbReference type="EMBL" id="MBR8463748.1"/>
    </source>
</evidence>
<dbReference type="InterPro" id="IPR050214">
    <property type="entry name" value="Cys_Synth/Cystath_Beta-Synth"/>
</dbReference>
<dbReference type="PROSITE" id="PS00901">
    <property type="entry name" value="CYS_SYNTHASE"/>
    <property type="match status" value="1"/>
</dbReference>
<keyword evidence="6 10" id="KW-0808">Transferase</keyword>
<evidence type="ECO:0000256" key="1">
    <source>
        <dbReference type="ARBA" id="ARBA00001933"/>
    </source>
</evidence>
<reference evidence="12 13" key="1">
    <citation type="submission" date="2021-04" db="EMBL/GenBank/DDBJ databases">
        <title>Molecular and phenotypic characterization and identification of bacterial isolates recovered from the Anatolian ground squirrels (Spermophilus xanthoprymnus) and which have the potential to form a new species in the Campylobacter genus.</title>
        <authorList>
            <person name="Aydin F."/>
            <person name="Abay S."/>
            <person name="Kayman T."/>
            <person name="Karakaya E."/>
            <person name="Mustak H.K."/>
            <person name="Mustak I.B."/>
            <person name="Bilgin N."/>
            <person name="Duzler A."/>
            <person name="Sahin O."/>
            <person name="Guran O."/>
            <person name="Saticioglu I.B."/>
        </authorList>
    </citation>
    <scope>NUCLEOTIDE SEQUENCE [LARGE SCALE GENOMIC DNA]</scope>
    <source>
        <strain evidence="13">faydin-G24</strain>
    </source>
</reference>
<dbReference type="InterPro" id="IPR001926">
    <property type="entry name" value="TrpB-like_PALP"/>
</dbReference>
<dbReference type="Gene3D" id="3.40.50.1100">
    <property type="match status" value="2"/>
</dbReference>
<name>A0ABS5HHJ1_9BACT</name>
<dbReference type="NCBIfam" id="TIGR01136">
    <property type="entry name" value="cysKM"/>
    <property type="match status" value="1"/>
</dbReference>
<dbReference type="EMBL" id="JAGSSW010000003">
    <property type="protein sequence ID" value="MBR8463748.1"/>
    <property type="molecule type" value="Genomic_DNA"/>
</dbReference>
<evidence type="ECO:0000259" key="11">
    <source>
        <dbReference type="Pfam" id="PF00291"/>
    </source>
</evidence>
<evidence type="ECO:0000256" key="3">
    <source>
        <dbReference type="ARBA" id="ARBA00007103"/>
    </source>
</evidence>
<gene>
    <name evidence="12" type="primary">cysK</name>
    <name evidence="12" type="ORF">KDD93_04055</name>
</gene>
<dbReference type="SUPFAM" id="SSF53686">
    <property type="entry name" value="Tryptophan synthase beta subunit-like PLP-dependent enzymes"/>
    <property type="match status" value="1"/>
</dbReference>
<dbReference type="InterPro" id="IPR005859">
    <property type="entry name" value="CysK"/>
</dbReference>
<dbReference type="Pfam" id="PF00291">
    <property type="entry name" value="PALP"/>
    <property type="match status" value="1"/>
</dbReference>
<evidence type="ECO:0000256" key="5">
    <source>
        <dbReference type="ARBA" id="ARBA00022605"/>
    </source>
</evidence>
<keyword evidence="7 10" id="KW-0663">Pyridoxal phosphate</keyword>
<comment type="pathway">
    <text evidence="2">Amino-acid biosynthesis; L-cysteine biosynthesis; L-cysteine from L-serine: step 2/2.</text>
</comment>
<dbReference type="Proteomes" id="UP000682951">
    <property type="component" value="Unassembled WGS sequence"/>
</dbReference>
<comment type="caution">
    <text evidence="12">The sequence shown here is derived from an EMBL/GenBank/DDBJ whole genome shotgun (WGS) entry which is preliminary data.</text>
</comment>
<feature type="domain" description="Tryptophan synthase beta chain-like PALP" evidence="11">
    <location>
        <begin position="8"/>
        <end position="289"/>
    </location>
</feature>
<keyword evidence="13" id="KW-1185">Reference proteome</keyword>
<evidence type="ECO:0000256" key="10">
    <source>
        <dbReference type="RuleBase" id="RU003985"/>
    </source>
</evidence>
<dbReference type="InterPro" id="IPR001216">
    <property type="entry name" value="P-phosphate_BS"/>
</dbReference>
<evidence type="ECO:0000256" key="9">
    <source>
        <dbReference type="ARBA" id="ARBA00047931"/>
    </source>
</evidence>
<dbReference type="InterPro" id="IPR005856">
    <property type="entry name" value="Cys_synth"/>
</dbReference>
<evidence type="ECO:0000256" key="7">
    <source>
        <dbReference type="ARBA" id="ARBA00022898"/>
    </source>
</evidence>
<accession>A0ABS5HHJ1</accession>
<evidence type="ECO:0000256" key="8">
    <source>
        <dbReference type="ARBA" id="ARBA00023192"/>
    </source>
</evidence>
<comment type="cofactor">
    <cofactor evidence="1 10">
        <name>pyridoxal 5'-phosphate</name>
        <dbReference type="ChEBI" id="CHEBI:597326"/>
    </cofactor>
</comment>
<evidence type="ECO:0000256" key="2">
    <source>
        <dbReference type="ARBA" id="ARBA00004962"/>
    </source>
</evidence>
<dbReference type="EC" id="2.5.1.47" evidence="4 10"/>
<organism evidence="12 13">
    <name type="scientific">Campylobacter anatolicus</name>
    <dbReference type="NCBI Taxonomy" id="2829105"/>
    <lineage>
        <taxon>Bacteria</taxon>
        <taxon>Pseudomonadati</taxon>
        <taxon>Campylobacterota</taxon>
        <taxon>Epsilonproteobacteria</taxon>
        <taxon>Campylobacterales</taxon>
        <taxon>Campylobacteraceae</taxon>
        <taxon>Campylobacter</taxon>
    </lineage>
</organism>
<keyword evidence="5 10" id="KW-0028">Amino-acid biosynthesis</keyword>
<dbReference type="InterPro" id="IPR036052">
    <property type="entry name" value="TrpB-like_PALP_sf"/>
</dbReference>